<evidence type="ECO:0000313" key="1">
    <source>
        <dbReference type="EMBL" id="RIX71034.1"/>
    </source>
</evidence>
<keyword evidence="2" id="KW-1185">Reference proteome</keyword>
<name>A0A9X8CY19_9BURK</name>
<protein>
    <submittedName>
        <fullName evidence="1">Uncharacterized protein</fullName>
    </submittedName>
</protein>
<reference evidence="1 2" key="1">
    <citation type="submission" date="2018-09" db="EMBL/GenBank/DDBJ databases">
        <title>Acidovorax cavernicola nov. sp. isolated from Gruta de las Maravillas (Aracena, Spain).</title>
        <authorList>
            <person name="Jurado V."/>
            <person name="Gutierrez-Patricio S."/>
            <person name="Gonzalez-Pimentel J.L."/>
            <person name="Miller A.Z."/>
            <person name="Laiz L."/>
            <person name="Saiz-Jimenez C."/>
        </authorList>
    </citation>
    <scope>NUCLEOTIDE SEQUENCE [LARGE SCALE GENOMIC DNA]</scope>
    <source>
        <strain evidence="1 2">1011MAR4D40.2</strain>
    </source>
</reference>
<sequence>MFKKKPRALGLAVPAMPMGLPGTNGPAYSGRRTPFKRC</sequence>
<proteinExistence type="predicted"/>
<dbReference type="Proteomes" id="UP000265619">
    <property type="component" value="Unassembled WGS sequence"/>
</dbReference>
<organism evidence="1 2">
    <name type="scientific">Acidovorax cavernicola</name>
    <dbReference type="NCBI Taxonomy" id="1675792"/>
    <lineage>
        <taxon>Bacteria</taxon>
        <taxon>Pseudomonadati</taxon>
        <taxon>Pseudomonadota</taxon>
        <taxon>Betaproteobacteria</taxon>
        <taxon>Burkholderiales</taxon>
        <taxon>Comamonadaceae</taxon>
        <taxon>Acidovorax</taxon>
    </lineage>
</organism>
<evidence type="ECO:0000313" key="2">
    <source>
        <dbReference type="Proteomes" id="UP000265619"/>
    </source>
</evidence>
<dbReference type="OrthoDB" id="14727at2"/>
<accession>A0A9X8CY19</accession>
<dbReference type="AlphaFoldDB" id="A0A9X8CY19"/>
<gene>
    <name evidence="1" type="ORF">D3H34_32445</name>
</gene>
<dbReference type="EMBL" id="QXMN01000199">
    <property type="protein sequence ID" value="RIX71034.1"/>
    <property type="molecule type" value="Genomic_DNA"/>
</dbReference>
<comment type="caution">
    <text evidence="1">The sequence shown here is derived from an EMBL/GenBank/DDBJ whole genome shotgun (WGS) entry which is preliminary data.</text>
</comment>